<dbReference type="EMBL" id="VBOZ01000033">
    <property type="protein sequence ID" value="TMQ63083.1"/>
    <property type="molecule type" value="Genomic_DNA"/>
</dbReference>
<feature type="chain" id="PRO_5021911132" evidence="2">
    <location>
        <begin position="21"/>
        <end position="256"/>
    </location>
</feature>
<name>A0A538THI6_UNCEI</name>
<organism evidence="3 4">
    <name type="scientific">Eiseniibacteriota bacterium</name>
    <dbReference type="NCBI Taxonomy" id="2212470"/>
    <lineage>
        <taxon>Bacteria</taxon>
        <taxon>Candidatus Eiseniibacteriota</taxon>
    </lineage>
</organism>
<gene>
    <name evidence="3" type="ORF">E6K79_10555</name>
</gene>
<feature type="compositionally biased region" description="Low complexity" evidence="1">
    <location>
        <begin position="26"/>
        <end position="38"/>
    </location>
</feature>
<dbReference type="AlphaFoldDB" id="A0A538THI6"/>
<accession>A0A538THI6</accession>
<reference evidence="3 4" key="1">
    <citation type="journal article" date="2019" name="Nat. Microbiol.">
        <title>Mediterranean grassland soil C-N compound turnover is dependent on rainfall and depth, and is mediated by genomically divergent microorganisms.</title>
        <authorList>
            <person name="Diamond S."/>
            <person name="Andeer P.F."/>
            <person name="Li Z."/>
            <person name="Crits-Christoph A."/>
            <person name="Burstein D."/>
            <person name="Anantharaman K."/>
            <person name="Lane K.R."/>
            <person name="Thomas B.C."/>
            <person name="Pan C."/>
            <person name="Northen T.R."/>
            <person name="Banfield J.F."/>
        </authorList>
    </citation>
    <scope>NUCLEOTIDE SEQUENCE [LARGE SCALE GENOMIC DNA]</scope>
    <source>
        <strain evidence="3">WS_9</strain>
    </source>
</reference>
<feature type="signal peptide" evidence="2">
    <location>
        <begin position="1"/>
        <end position="20"/>
    </location>
</feature>
<evidence type="ECO:0000313" key="4">
    <source>
        <dbReference type="Proteomes" id="UP000317691"/>
    </source>
</evidence>
<evidence type="ECO:0000256" key="2">
    <source>
        <dbReference type="SAM" id="SignalP"/>
    </source>
</evidence>
<dbReference type="Proteomes" id="UP000317691">
    <property type="component" value="Unassembled WGS sequence"/>
</dbReference>
<feature type="region of interest" description="Disordered" evidence="1">
    <location>
        <begin position="26"/>
        <end position="100"/>
    </location>
</feature>
<keyword evidence="2" id="KW-0732">Signal</keyword>
<evidence type="ECO:0000313" key="3">
    <source>
        <dbReference type="EMBL" id="TMQ63083.1"/>
    </source>
</evidence>
<evidence type="ECO:0000256" key="1">
    <source>
        <dbReference type="SAM" id="MobiDB-lite"/>
    </source>
</evidence>
<comment type="caution">
    <text evidence="3">The sequence shown here is derived from an EMBL/GenBank/DDBJ whole genome shotgun (WGS) entry which is preliminary data.</text>
</comment>
<feature type="compositionally biased region" description="Low complexity" evidence="1">
    <location>
        <begin position="51"/>
        <end position="62"/>
    </location>
</feature>
<proteinExistence type="predicted"/>
<sequence length="256" mass="27397">MTPTRVGVALAVGIAAVATASALLAPSRRPAATRAPAANGQSGIDNPPNPNRNVRAASAAARQGPMGRRVTGSASGIALPRLHSPLERSPGYYPPDDPESMSVITGHRDAPLVDLELTGGGASIDQLGRMLVAGINARDEAALHALGVTRKEFEIILWREFPESRPITHITADDAWEMASIQSHAGVSRTAGSFGGRNLEFIRIDCGPPIPYRNFTLHRQVEIATKDPSTSQEVRLNFAPSFVERHGRFKVLTFKD</sequence>
<protein>
    <submittedName>
        <fullName evidence="3">Uncharacterized protein</fullName>
    </submittedName>
</protein>